<dbReference type="EMBL" id="JBHSEP010000013">
    <property type="protein sequence ID" value="MFC4600039.1"/>
    <property type="molecule type" value="Genomic_DNA"/>
</dbReference>
<dbReference type="Pfam" id="PF13602">
    <property type="entry name" value="ADH_zinc_N_2"/>
    <property type="match status" value="1"/>
</dbReference>
<dbReference type="PANTHER" id="PTHR44013:SF1">
    <property type="entry name" value="ZINC-TYPE ALCOHOL DEHYDROGENASE-LIKE PROTEIN C16A3.02C"/>
    <property type="match status" value="1"/>
</dbReference>
<sequence>MKAIVCAKYGSPDVLRLQEVEQPIPRSNEVRIRVYASVAGPSDCAFRKSDPFLIRFLYGLRKPKYSILGVELAGEVESVGAGVTSFQVGDRVFGLSAKTFGAYAEYKCLPEDAPLAAKPEALTYAETVAVCDGAPTALTFLRDKAKVRNGQQVLINGASGAVGIYAVQLAKYYGAEVTGVCSAGNAELVSAMGADRVIDYGREDFTSSGRAYDVIFDAVGKRSYGQCKRALTPTGIYLSTVPSASILFHMLRTAASRGKRAMFATAGLMQNKENLAFIRELCDTGALRPAIDRRYPLERASEAHRYVETGRKRGNVVLLIED</sequence>
<dbReference type="Proteomes" id="UP001596028">
    <property type="component" value="Unassembled WGS sequence"/>
</dbReference>
<dbReference type="PANTHER" id="PTHR44013">
    <property type="entry name" value="ZINC-TYPE ALCOHOL DEHYDROGENASE-LIKE PROTEIN C16A3.02C"/>
    <property type="match status" value="1"/>
</dbReference>
<gene>
    <name evidence="2" type="ORF">ACFO3S_17470</name>
</gene>
<evidence type="ECO:0000313" key="3">
    <source>
        <dbReference type="Proteomes" id="UP001596028"/>
    </source>
</evidence>
<reference evidence="3" key="1">
    <citation type="journal article" date="2019" name="Int. J. Syst. Evol. Microbiol.">
        <title>The Global Catalogue of Microorganisms (GCM) 10K type strain sequencing project: providing services to taxonomists for standard genome sequencing and annotation.</title>
        <authorList>
            <consortium name="The Broad Institute Genomics Platform"/>
            <consortium name="The Broad Institute Genome Sequencing Center for Infectious Disease"/>
            <person name="Wu L."/>
            <person name="Ma J."/>
        </authorList>
    </citation>
    <scope>NUCLEOTIDE SEQUENCE [LARGE SCALE GENOMIC DNA]</scope>
    <source>
        <strain evidence="3">CCUG 49571</strain>
    </source>
</reference>
<dbReference type="CDD" id="cd08267">
    <property type="entry name" value="MDR1"/>
    <property type="match status" value="1"/>
</dbReference>
<dbReference type="InterPro" id="IPR036291">
    <property type="entry name" value="NAD(P)-bd_dom_sf"/>
</dbReference>
<proteinExistence type="predicted"/>
<dbReference type="InterPro" id="IPR052733">
    <property type="entry name" value="Chloroplast_QOR"/>
</dbReference>
<dbReference type="SUPFAM" id="SSF50129">
    <property type="entry name" value="GroES-like"/>
    <property type="match status" value="1"/>
</dbReference>
<organism evidence="2 3">
    <name type="scientific">Cohnella hongkongensis</name>
    <dbReference type="NCBI Taxonomy" id="178337"/>
    <lineage>
        <taxon>Bacteria</taxon>
        <taxon>Bacillati</taxon>
        <taxon>Bacillota</taxon>
        <taxon>Bacilli</taxon>
        <taxon>Bacillales</taxon>
        <taxon>Paenibacillaceae</taxon>
        <taxon>Cohnella</taxon>
    </lineage>
</organism>
<feature type="domain" description="Enoyl reductase (ER)" evidence="1">
    <location>
        <begin position="10"/>
        <end position="318"/>
    </location>
</feature>
<evidence type="ECO:0000259" key="1">
    <source>
        <dbReference type="SMART" id="SM00829"/>
    </source>
</evidence>
<dbReference type="Pfam" id="PF08240">
    <property type="entry name" value="ADH_N"/>
    <property type="match status" value="1"/>
</dbReference>
<comment type="caution">
    <text evidence="2">The sequence shown here is derived from an EMBL/GenBank/DDBJ whole genome shotgun (WGS) entry which is preliminary data.</text>
</comment>
<accession>A0ABV9FIS0</accession>
<name>A0ABV9FIS0_9BACL</name>
<dbReference type="InterPro" id="IPR020843">
    <property type="entry name" value="ER"/>
</dbReference>
<dbReference type="Gene3D" id="3.40.50.720">
    <property type="entry name" value="NAD(P)-binding Rossmann-like Domain"/>
    <property type="match status" value="1"/>
</dbReference>
<dbReference type="Gene3D" id="3.90.180.10">
    <property type="entry name" value="Medium-chain alcohol dehydrogenases, catalytic domain"/>
    <property type="match status" value="1"/>
</dbReference>
<keyword evidence="3" id="KW-1185">Reference proteome</keyword>
<dbReference type="SUPFAM" id="SSF51735">
    <property type="entry name" value="NAD(P)-binding Rossmann-fold domains"/>
    <property type="match status" value="1"/>
</dbReference>
<dbReference type="InterPro" id="IPR013154">
    <property type="entry name" value="ADH-like_N"/>
</dbReference>
<dbReference type="SMART" id="SM00829">
    <property type="entry name" value="PKS_ER"/>
    <property type="match status" value="1"/>
</dbReference>
<dbReference type="InterPro" id="IPR011032">
    <property type="entry name" value="GroES-like_sf"/>
</dbReference>
<evidence type="ECO:0000313" key="2">
    <source>
        <dbReference type="EMBL" id="MFC4600039.1"/>
    </source>
</evidence>
<protein>
    <submittedName>
        <fullName evidence="2">NAD(P)-dependent alcohol dehydrogenase</fullName>
    </submittedName>
</protein>
<dbReference type="RefSeq" id="WP_378098788.1">
    <property type="nucleotide sequence ID" value="NZ_JBHSEP010000013.1"/>
</dbReference>